<sequence length="230" mass="25869">MDAFRIFDAALNVFPVGLWPAGFFCMERVGAVGIIWYGIVEWIGRGGGSNAARGRLVKRVNAMRQYVKVFGVLTAIAIVSLAVVGLVHKMTTAKAGDNAAPRYDTILVQFDRFDFERMNGFMKRFADGRDGYLMLIPPIVDGGYSIHDVRSDGGTIDWTIDRSRDDGMRGGDPDSKQTLRCRSLERTEDAERYWFVLSKCDGYEEHAELPIVSFEKERVRKRIKEGGGRE</sequence>
<organism evidence="2 3">
    <name type="scientific">Paenibacillus flagellatus</name>
    <dbReference type="NCBI Taxonomy" id="2211139"/>
    <lineage>
        <taxon>Bacteria</taxon>
        <taxon>Bacillati</taxon>
        <taxon>Bacillota</taxon>
        <taxon>Bacilli</taxon>
        <taxon>Bacillales</taxon>
        <taxon>Paenibacillaceae</taxon>
        <taxon>Paenibacillus</taxon>
    </lineage>
</organism>
<dbReference type="AlphaFoldDB" id="A0A2V5KZD9"/>
<keyword evidence="1" id="KW-0812">Transmembrane</keyword>
<keyword evidence="3" id="KW-1185">Reference proteome</keyword>
<keyword evidence="1" id="KW-0472">Membrane</keyword>
<reference evidence="2 3" key="1">
    <citation type="submission" date="2018-05" db="EMBL/GenBank/DDBJ databases">
        <title>Paenibacillus flagellatus sp. nov., isolated from selenium mineral soil.</title>
        <authorList>
            <person name="Dai X."/>
        </authorList>
    </citation>
    <scope>NUCLEOTIDE SEQUENCE [LARGE SCALE GENOMIC DNA]</scope>
    <source>
        <strain evidence="2 3">DXL2</strain>
    </source>
</reference>
<evidence type="ECO:0000256" key="1">
    <source>
        <dbReference type="SAM" id="Phobius"/>
    </source>
</evidence>
<gene>
    <name evidence="2" type="ORF">DLM86_06950</name>
</gene>
<evidence type="ECO:0008006" key="4">
    <source>
        <dbReference type="Google" id="ProtNLM"/>
    </source>
</evidence>
<keyword evidence="1" id="KW-1133">Transmembrane helix</keyword>
<accession>A0A2V5KZD9</accession>
<dbReference type="EMBL" id="QJVJ01000003">
    <property type="protein sequence ID" value="PYI55466.1"/>
    <property type="molecule type" value="Genomic_DNA"/>
</dbReference>
<feature type="transmembrane region" description="Helical" evidence="1">
    <location>
        <begin position="65"/>
        <end position="87"/>
    </location>
</feature>
<evidence type="ECO:0000313" key="3">
    <source>
        <dbReference type="Proteomes" id="UP000247476"/>
    </source>
</evidence>
<name>A0A2V5KZD9_9BACL</name>
<evidence type="ECO:0000313" key="2">
    <source>
        <dbReference type="EMBL" id="PYI55466.1"/>
    </source>
</evidence>
<protein>
    <recommendedName>
        <fullName evidence="4">DUF4362 domain-containing protein</fullName>
    </recommendedName>
</protein>
<proteinExistence type="predicted"/>
<dbReference type="Proteomes" id="UP000247476">
    <property type="component" value="Unassembled WGS sequence"/>
</dbReference>
<comment type="caution">
    <text evidence="2">The sequence shown here is derived from an EMBL/GenBank/DDBJ whole genome shotgun (WGS) entry which is preliminary data.</text>
</comment>